<comment type="caution">
    <text evidence="1">The sequence shown here is derived from an EMBL/GenBank/DDBJ whole genome shotgun (WGS) entry which is preliminary data.</text>
</comment>
<evidence type="ECO:0000313" key="1">
    <source>
        <dbReference type="EMBL" id="EWG08705.1"/>
    </source>
</evidence>
<reference evidence="2" key="1">
    <citation type="submission" date="2013-03" db="EMBL/GenBank/DDBJ databases">
        <title>Draft genome sequence of Bacillus firmus DS1.</title>
        <authorList>
            <person name="Peng D."/>
            <person name="Zhu L."/>
            <person name="Sun M."/>
        </authorList>
    </citation>
    <scope>NUCLEOTIDE SEQUENCE [LARGE SCALE GENOMIC DNA]</scope>
    <source>
        <strain evidence="2">DS1</strain>
    </source>
</reference>
<dbReference type="OrthoDB" id="2586429at2"/>
<protein>
    <recommendedName>
        <fullName evidence="3">DNA methylase adenine-specific domain-containing protein</fullName>
    </recommendedName>
</protein>
<proteinExistence type="predicted"/>
<gene>
    <name evidence="1" type="ORF">PBF_22744</name>
</gene>
<dbReference type="EMBL" id="APVL01000031">
    <property type="protein sequence ID" value="EWG08705.1"/>
    <property type="molecule type" value="Genomic_DNA"/>
</dbReference>
<organism evidence="1 2">
    <name type="scientific">Cytobacillus firmus DS1</name>
    <dbReference type="NCBI Taxonomy" id="1307436"/>
    <lineage>
        <taxon>Bacteria</taxon>
        <taxon>Bacillati</taxon>
        <taxon>Bacillota</taxon>
        <taxon>Bacilli</taxon>
        <taxon>Bacillales</taxon>
        <taxon>Bacillaceae</taxon>
        <taxon>Cytobacillus</taxon>
    </lineage>
</organism>
<sequence>MLKKSFEPLQYKGIRSYEFLSWIGYALGISWFEKPNIDDQSWKHLYENFNFDLFLQYPSDYLSLFLAENGSSGHLDYFPTPLQITIAMNRMLECEDEVKSITDLVYEPCVGTGAMVLPSRSLNVVASDLSHLMVRAAAIQAFLYNPSMLYVPRPVIGLHADPQELRINKYFELEVDSRIYWGDSLLGEFSCPKNIFVEGSEFVDVFFHPLDLEKHEIYLYEEELRKPWQSLSLEMQKKIVAAMAREIQPDRTMTNPPFNAKIPKHEKERMNEIIKRNQAFIEKRKSRERLSMFQQIEEDIEQKMELITTDYKGVSKEQLMFAF</sequence>
<dbReference type="RefSeq" id="WP_035333003.1">
    <property type="nucleotide sequence ID" value="NZ_APVL01000031.1"/>
</dbReference>
<evidence type="ECO:0000313" key="2">
    <source>
        <dbReference type="Proteomes" id="UP000019270"/>
    </source>
</evidence>
<evidence type="ECO:0008006" key="3">
    <source>
        <dbReference type="Google" id="ProtNLM"/>
    </source>
</evidence>
<dbReference type="InterPro" id="IPR029063">
    <property type="entry name" value="SAM-dependent_MTases_sf"/>
</dbReference>
<dbReference type="Proteomes" id="UP000019270">
    <property type="component" value="Unassembled WGS sequence"/>
</dbReference>
<accession>W7KMS7</accession>
<dbReference type="eggNOG" id="COG0286">
    <property type="taxonomic scope" value="Bacteria"/>
</dbReference>
<reference evidence="1 2" key="2">
    <citation type="journal article" date="2016" name="Sci. Rep.">
        <title>A novel serine protease, Sep1, from Bacillus firmus DS-1 has nematicidal activity and degrades multiple intestinal-associated nematode proteins.</title>
        <authorList>
            <person name="Geng C."/>
            <person name="Nie X."/>
            <person name="Tang Z."/>
            <person name="Zhang Y."/>
            <person name="Lin J."/>
            <person name="Sun M."/>
            <person name="Peng D."/>
        </authorList>
    </citation>
    <scope>NUCLEOTIDE SEQUENCE [LARGE SCALE GENOMIC DNA]</scope>
    <source>
        <strain evidence="1 2">DS1</strain>
    </source>
</reference>
<dbReference type="SUPFAM" id="SSF53335">
    <property type="entry name" value="S-adenosyl-L-methionine-dependent methyltransferases"/>
    <property type="match status" value="1"/>
</dbReference>
<dbReference type="Gene3D" id="3.40.50.150">
    <property type="entry name" value="Vaccinia Virus protein VP39"/>
    <property type="match status" value="1"/>
</dbReference>
<name>W7KMS7_CYTFI</name>
<dbReference type="PATRIC" id="fig|1307436.3.peg.4842"/>
<dbReference type="AlphaFoldDB" id="W7KMS7"/>